<name>A0A1G2MMB8_9BACT</name>
<protein>
    <recommendedName>
        <fullName evidence="3">BioF2-like acetyltransferase domain-containing protein</fullName>
    </recommendedName>
</protein>
<comment type="caution">
    <text evidence="1">The sequence shown here is derived from an EMBL/GenBank/DDBJ whole genome shotgun (WGS) entry which is preliminary data.</text>
</comment>
<dbReference type="InterPro" id="IPR050644">
    <property type="entry name" value="PG_Glycine_Bridge_Synth"/>
</dbReference>
<dbReference type="AlphaFoldDB" id="A0A1G2MMB8"/>
<organism evidence="1 2">
    <name type="scientific">Candidatus Taylorbacteria bacterium RIFCSPHIGHO2_02_FULL_43_32b</name>
    <dbReference type="NCBI Taxonomy" id="1802306"/>
    <lineage>
        <taxon>Bacteria</taxon>
        <taxon>Candidatus Tayloriibacteriota</taxon>
    </lineage>
</organism>
<evidence type="ECO:0008006" key="3">
    <source>
        <dbReference type="Google" id="ProtNLM"/>
    </source>
</evidence>
<proteinExistence type="predicted"/>
<dbReference type="Proteomes" id="UP000177130">
    <property type="component" value="Unassembled WGS sequence"/>
</dbReference>
<sequence length="239" mass="27956">MKSYFLPSILFKKKWVWFARPSLPDDSDVVTFFSYDDVSLPDFVKKEGWTSVIDLFKPKEEIWNSFRPGFISEQIKKGERHGIVVRVDDNWDGFRELYKNFRKHKGIKLDDERVFKKHGLLFSAYLKDELLASGVFISDSENIRAWALCSKRLDGQDGKKRETIGQANRMIIWEAIKYGKERNMLRFDFGGIELGEDGQNPPLTVFKEAFGGARAKNFFYTKINSPVLKLLRKIRRILK</sequence>
<evidence type="ECO:0000313" key="2">
    <source>
        <dbReference type="Proteomes" id="UP000177130"/>
    </source>
</evidence>
<dbReference type="EMBL" id="MHRK01000017">
    <property type="protein sequence ID" value="OHA24181.1"/>
    <property type="molecule type" value="Genomic_DNA"/>
</dbReference>
<dbReference type="InterPro" id="IPR016181">
    <property type="entry name" value="Acyl_CoA_acyltransferase"/>
</dbReference>
<reference evidence="1 2" key="1">
    <citation type="journal article" date="2016" name="Nat. Commun.">
        <title>Thousands of microbial genomes shed light on interconnected biogeochemical processes in an aquifer system.</title>
        <authorList>
            <person name="Anantharaman K."/>
            <person name="Brown C.T."/>
            <person name="Hug L.A."/>
            <person name="Sharon I."/>
            <person name="Castelle C.J."/>
            <person name="Probst A.J."/>
            <person name="Thomas B.C."/>
            <person name="Singh A."/>
            <person name="Wilkins M.J."/>
            <person name="Karaoz U."/>
            <person name="Brodie E.L."/>
            <person name="Williams K.H."/>
            <person name="Hubbard S.S."/>
            <person name="Banfield J.F."/>
        </authorList>
    </citation>
    <scope>NUCLEOTIDE SEQUENCE [LARGE SCALE GENOMIC DNA]</scope>
</reference>
<dbReference type="PANTHER" id="PTHR36174:SF1">
    <property type="entry name" value="LIPID II:GLYCINE GLYCYLTRANSFERASE"/>
    <property type="match status" value="1"/>
</dbReference>
<dbReference type="Gene3D" id="3.40.630.30">
    <property type="match status" value="1"/>
</dbReference>
<accession>A0A1G2MMB8</accession>
<evidence type="ECO:0000313" key="1">
    <source>
        <dbReference type="EMBL" id="OHA24181.1"/>
    </source>
</evidence>
<gene>
    <name evidence="1" type="ORF">A3C72_03540</name>
</gene>
<dbReference type="STRING" id="1802306.A3C72_03540"/>
<dbReference type="SUPFAM" id="SSF55729">
    <property type="entry name" value="Acyl-CoA N-acyltransferases (Nat)"/>
    <property type="match status" value="1"/>
</dbReference>
<dbReference type="PANTHER" id="PTHR36174">
    <property type="entry name" value="LIPID II:GLYCINE GLYCYLTRANSFERASE"/>
    <property type="match status" value="1"/>
</dbReference>